<protein>
    <submittedName>
        <fullName evidence="2">Lactoylglutathione lyase</fullName>
    </submittedName>
</protein>
<proteinExistence type="predicted"/>
<dbReference type="InterPro" id="IPR004360">
    <property type="entry name" value="Glyas_Fos-R_dOase_dom"/>
</dbReference>
<organism evidence="2 3">
    <name type="scientific">Actinomyces ruminicola</name>
    <dbReference type="NCBI Taxonomy" id="332524"/>
    <lineage>
        <taxon>Bacteria</taxon>
        <taxon>Bacillati</taxon>
        <taxon>Actinomycetota</taxon>
        <taxon>Actinomycetes</taxon>
        <taxon>Actinomycetales</taxon>
        <taxon>Actinomycetaceae</taxon>
        <taxon>Actinomyces</taxon>
    </lineage>
</organism>
<evidence type="ECO:0000259" key="1">
    <source>
        <dbReference type="PROSITE" id="PS51819"/>
    </source>
</evidence>
<dbReference type="SUPFAM" id="SSF54593">
    <property type="entry name" value="Glyoxalase/Bleomycin resistance protein/Dihydroxybiphenyl dioxygenase"/>
    <property type="match status" value="1"/>
</dbReference>
<evidence type="ECO:0000313" key="3">
    <source>
        <dbReference type="Proteomes" id="UP000199671"/>
    </source>
</evidence>
<dbReference type="EMBL" id="FNHU01000010">
    <property type="protein sequence ID" value="SDM98531.1"/>
    <property type="molecule type" value="Genomic_DNA"/>
</dbReference>
<dbReference type="AlphaFoldDB" id="A0A1G9XPT4"/>
<dbReference type="InterPro" id="IPR029068">
    <property type="entry name" value="Glyas_Bleomycin-R_OHBP_Dase"/>
</dbReference>
<name>A0A1G9XPT4_9ACTO</name>
<reference evidence="2 3" key="1">
    <citation type="submission" date="2016-10" db="EMBL/GenBank/DDBJ databases">
        <authorList>
            <person name="de Groot N.N."/>
        </authorList>
    </citation>
    <scope>NUCLEOTIDE SEQUENCE [LARGE SCALE GENOMIC DNA]</scope>
    <source>
        <strain evidence="2 3">KPR-7B</strain>
    </source>
</reference>
<evidence type="ECO:0000313" key="2">
    <source>
        <dbReference type="EMBL" id="SDM98531.1"/>
    </source>
</evidence>
<dbReference type="OrthoDB" id="9798430at2"/>
<dbReference type="GO" id="GO:0016829">
    <property type="term" value="F:lyase activity"/>
    <property type="evidence" value="ECO:0007669"/>
    <property type="project" value="UniProtKB-KW"/>
</dbReference>
<sequence>MPRIDHAAIWVADLEGARDFYLRWFGGHANGQYHNLRTGLRTYILSFDDGAHAAGGRDTRLELMSRPDVDSRPEGEMLGWAHISFALPDRASVDHLAERARAAGVPVLDGPRQTGDGYYEAVLLDPEGNRVEIVAGDYTDEVAERLGV</sequence>
<feature type="domain" description="VOC" evidence="1">
    <location>
        <begin position="3"/>
        <end position="136"/>
    </location>
</feature>
<accession>A0A1G9XPT4</accession>
<dbReference type="Proteomes" id="UP000199671">
    <property type="component" value="Unassembled WGS sequence"/>
</dbReference>
<dbReference type="InterPro" id="IPR051332">
    <property type="entry name" value="Fosfomycin_Res_Enzymes"/>
</dbReference>
<dbReference type="PANTHER" id="PTHR36113:SF1">
    <property type="entry name" value="GLYOXALASE_BLEOMYCIN RESISTANCE PROTEIN_DIOXYGENASE"/>
    <property type="match status" value="1"/>
</dbReference>
<dbReference type="PANTHER" id="PTHR36113">
    <property type="entry name" value="LYASE, PUTATIVE-RELATED-RELATED"/>
    <property type="match status" value="1"/>
</dbReference>
<dbReference type="Gene3D" id="3.10.180.10">
    <property type="entry name" value="2,3-Dihydroxybiphenyl 1,2-Dioxygenase, domain 1"/>
    <property type="match status" value="1"/>
</dbReference>
<dbReference type="PROSITE" id="PS51819">
    <property type="entry name" value="VOC"/>
    <property type="match status" value="1"/>
</dbReference>
<gene>
    <name evidence="2" type="ORF">SAMN04487766_11027</name>
</gene>
<dbReference type="RefSeq" id="WP_092611220.1">
    <property type="nucleotide sequence ID" value="NZ_FNHU01000010.1"/>
</dbReference>
<keyword evidence="2" id="KW-0456">Lyase</keyword>
<dbReference type="InterPro" id="IPR037523">
    <property type="entry name" value="VOC_core"/>
</dbReference>
<dbReference type="Pfam" id="PF00903">
    <property type="entry name" value="Glyoxalase"/>
    <property type="match status" value="1"/>
</dbReference>